<comment type="caution">
    <text evidence="2">The sequence shown here is derived from an EMBL/GenBank/DDBJ whole genome shotgun (WGS) entry which is preliminary data.</text>
</comment>
<dbReference type="RefSeq" id="WP_183593034.1">
    <property type="nucleotide sequence ID" value="NZ_JACHWR010000002.1"/>
</dbReference>
<dbReference type="InterPro" id="IPR036188">
    <property type="entry name" value="FAD/NAD-bd_sf"/>
</dbReference>
<evidence type="ECO:0000313" key="3">
    <source>
        <dbReference type="Proteomes" id="UP000589626"/>
    </source>
</evidence>
<evidence type="ECO:0000259" key="1">
    <source>
        <dbReference type="Pfam" id="PF01266"/>
    </source>
</evidence>
<dbReference type="SUPFAM" id="SSF51905">
    <property type="entry name" value="FAD/NAD(P)-binding domain"/>
    <property type="match status" value="1"/>
</dbReference>
<dbReference type="PANTHER" id="PTHR13847:SF285">
    <property type="entry name" value="FAD DEPENDENT OXIDOREDUCTASE DOMAIN-CONTAINING PROTEIN"/>
    <property type="match status" value="1"/>
</dbReference>
<dbReference type="InterPro" id="IPR006076">
    <property type="entry name" value="FAD-dep_OxRdtase"/>
</dbReference>
<dbReference type="Proteomes" id="UP000589626">
    <property type="component" value="Unassembled WGS sequence"/>
</dbReference>
<proteinExistence type="predicted"/>
<reference evidence="2 3" key="1">
    <citation type="submission" date="2020-08" db="EMBL/GenBank/DDBJ databases">
        <title>Sequencing the genomes of 1000 actinobacteria strains.</title>
        <authorList>
            <person name="Klenk H.-P."/>
        </authorList>
    </citation>
    <scope>NUCLEOTIDE SEQUENCE [LARGE SCALE GENOMIC DNA]</scope>
    <source>
        <strain evidence="2 3">DSM 105498</strain>
    </source>
</reference>
<dbReference type="AlphaFoldDB" id="A0A7W4VWN1"/>
<dbReference type="GO" id="GO:0005737">
    <property type="term" value="C:cytoplasm"/>
    <property type="evidence" value="ECO:0007669"/>
    <property type="project" value="TreeGrafter"/>
</dbReference>
<dbReference type="Gene3D" id="3.30.9.10">
    <property type="entry name" value="D-Amino Acid Oxidase, subunit A, domain 2"/>
    <property type="match status" value="1"/>
</dbReference>
<dbReference type="PANTHER" id="PTHR13847">
    <property type="entry name" value="SARCOSINE DEHYDROGENASE-RELATED"/>
    <property type="match status" value="1"/>
</dbReference>
<keyword evidence="3" id="KW-1185">Reference proteome</keyword>
<feature type="domain" description="FAD dependent oxidoreductase" evidence="1">
    <location>
        <begin position="30"/>
        <end position="392"/>
    </location>
</feature>
<organism evidence="2 3">
    <name type="scientific">Nocardioides soli</name>
    <dbReference type="NCBI Taxonomy" id="1036020"/>
    <lineage>
        <taxon>Bacteria</taxon>
        <taxon>Bacillati</taxon>
        <taxon>Actinomycetota</taxon>
        <taxon>Actinomycetes</taxon>
        <taxon>Propionibacteriales</taxon>
        <taxon>Nocardioidaceae</taxon>
        <taxon>Nocardioides</taxon>
    </lineage>
</organism>
<accession>A0A7W4VWN1</accession>
<evidence type="ECO:0000313" key="2">
    <source>
        <dbReference type="EMBL" id="MBB3043148.1"/>
    </source>
</evidence>
<dbReference type="EMBL" id="JACHWR010000002">
    <property type="protein sequence ID" value="MBB3043148.1"/>
    <property type="molecule type" value="Genomic_DNA"/>
</dbReference>
<gene>
    <name evidence="2" type="ORF">FHU40_002966</name>
</gene>
<dbReference type="Pfam" id="PF01266">
    <property type="entry name" value="DAO"/>
    <property type="match status" value="1"/>
</dbReference>
<sequence>MPTAKHRSLWLQEAGTGPATDRLVGNRTTDIAIIGGGYVGLWTALRIKAVDPGVDVTVLEADVCGGGASGRNGGFVLSWWPKFSSLVALFGKEEALRLARASEDAIDEIGDFCRAHAPEAEFRRSGWLWTATAPAHDDSWRDVVRLADDAQPGAFRPLTPAEVARQSGSPTHLSGVLEASGAIVHPGHLVRAMRERALELGVTIHENTKVRKLGRRGRPVVRTDQGSVTAEKVVVATNAWAAGLRELHTRLFVISSDIVATAPIPDELDEIGWREGPAITDSQTLVCYYRTTESGRVVFGKGGWAIGIGGYLPPAMERHSGRAGMVTRDFHRYYPMLRQAPITHDWAGPIDRTYNSLPIIDWLNREKTIAVGVGWSGNGVGPSVVGGKMLASMVLGRDDEWSNAGLVSAPAKHFPPDPIRYVGAHLVREAIVRKERAEALGIEPGRISTALSALAPSGLEDKA</sequence>
<dbReference type="Gene3D" id="3.50.50.60">
    <property type="entry name" value="FAD/NAD(P)-binding domain"/>
    <property type="match status" value="1"/>
</dbReference>
<protein>
    <submittedName>
        <fullName evidence="2">Glycine/D-amino acid oxidase-like deaminating enzyme</fullName>
    </submittedName>
</protein>
<name>A0A7W4VWN1_9ACTN</name>